<dbReference type="EMBL" id="BOPH01000029">
    <property type="protein sequence ID" value="GIJ67688.1"/>
    <property type="molecule type" value="Genomic_DNA"/>
</dbReference>
<dbReference type="Proteomes" id="UP000635606">
    <property type="component" value="Unassembled WGS sequence"/>
</dbReference>
<evidence type="ECO:0000256" key="1">
    <source>
        <dbReference type="SAM" id="SignalP"/>
    </source>
</evidence>
<dbReference type="RefSeq" id="WP_203927641.1">
    <property type="nucleotide sequence ID" value="NZ_BOPH01000029.1"/>
</dbReference>
<proteinExistence type="predicted"/>
<protein>
    <recommendedName>
        <fullName evidence="4">Lipoprotein</fullName>
    </recommendedName>
</protein>
<reference evidence="2" key="1">
    <citation type="submission" date="2021-01" db="EMBL/GenBank/DDBJ databases">
        <title>Whole genome shotgun sequence of Virgisporangium ochraceum NBRC 16418.</title>
        <authorList>
            <person name="Komaki H."/>
            <person name="Tamura T."/>
        </authorList>
    </citation>
    <scope>NUCLEOTIDE SEQUENCE</scope>
    <source>
        <strain evidence="2">NBRC 16418</strain>
    </source>
</reference>
<feature type="chain" id="PRO_5035166810" description="Lipoprotein" evidence="1">
    <location>
        <begin position="22"/>
        <end position="111"/>
    </location>
</feature>
<dbReference type="AlphaFoldDB" id="A0A8J3ZTC4"/>
<evidence type="ECO:0000313" key="2">
    <source>
        <dbReference type="EMBL" id="GIJ67688.1"/>
    </source>
</evidence>
<evidence type="ECO:0000313" key="3">
    <source>
        <dbReference type="Proteomes" id="UP000635606"/>
    </source>
</evidence>
<organism evidence="2 3">
    <name type="scientific">Virgisporangium ochraceum</name>
    <dbReference type="NCBI Taxonomy" id="65505"/>
    <lineage>
        <taxon>Bacteria</taxon>
        <taxon>Bacillati</taxon>
        <taxon>Actinomycetota</taxon>
        <taxon>Actinomycetes</taxon>
        <taxon>Micromonosporales</taxon>
        <taxon>Micromonosporaceae</taxon>
        <taxon>Virgisporangium</taxon>
    </lineage>
</organism>
<feature type="signal peptide" evidence="1">
    <location>
        <begin position="1"/>
        <end position="21"/>
    </location>
</feature>
<name>A0A8J3ZTC4_9ACTN</name>
<accession>A0A8J3ZTC4</accession>
<dbReference type="PROSITE" id="PS51257">
    <property type="entry name" value="PROKAR_LIPOPROTEIN"/>
    <property type="match status" value="1"/>
</dbReference>
<sequence length="111" mass="12406">MRRWALFTVLGLCLAAGTACTEQRALDDVKDACTFFGQLRVDREKVVVDRAEIERRLDEAVDAAGKAADKDAEWSNFERQLKDLRASAGDPQQYDQLESEIWTVCAPLVGT</sequence>
<gene>
    <name evidence="2" type="ORF">Voc01_026050</name>
</gene>
<comment type="caution">
    <text evidence="2">The sequence shown here is derived from an EMBL/GenBank/DDBJ whole genome shotgun (WGS) entry which is preliminary data.</text>
</comment>
<keyword evidence="3" id="KW-1185">Reference proteome</keyword>
<evidence type="ECO:0008006" key="4">
    <source>
        <dbReference type="Google" id="ProtNLM"/>
    </source>
</evidence>
<keyword evidence="1" id="KW-0732">Signal</keyword>